<feature type="transmembrane region" description="Helical" evidence="1">
    <location>
        <begin position="48"/>
        <end position="70"/>
    </location>
</feature>
<comment type="caution">
    <text evidence="2">The sequence shown here is derived from an EMBL/GenBank/DDBJ whole genome shotgun (WGS) entry which is preliminary data.</text>
</comment>
<dbReference type="EMBL" id="SHMC01000003">
    <property type="protein sequence ID" value="TAA25908.1"/>
    <property type="molecule type" value="Genomic_DNA"/>
</dbReference>
<dbReference type="OrthoDB" id="5956355at2"/>
<gene>
    <name evidence="2" type="ORF">EA660_10835</name>
</gene>
<feature type="transmembrane region" description="Helical" evidence="1">
    <location>
        <begin position="12"/>
        <end position="36"/>
    </location>
</feature>
<keyword evidence="1" id="KW-1133">Transmembrane helix</keyword>
<reference evidence="2 3" key="1">
    <citation type="submission" date="2019-02" db="EMBL/GenBank/DDBJ databases">
        <title>WGS of Pseudoxanthomonas species novum from clinical isolates.</title>
        <authorList>
            <person name="Bernier A.-M."/>
            <person name="Bernard K."/>
            <person name="Vachon A."/>
        </authorList>
    </citation>
    <scope>NUCLEOTIDE SEQUENCE [LARGE SCALE GENOMIC DNA]</scope>
    <source>
        <strain evidence="2 3">NML171200</strain>
    </source>
</reference>
<protein>
    <submittedName>
        <fullName evidence="2">Uncharacterized protein</fullName>
    </submittedName>
</protein>
<accession>A0A4Q8LB45</accession>
<organism evidence="2 3">
    <name type="scientific">Pseudoxanthomonas winnipegensis</name>
    <dbReference type="NCBI Taxonomy" id="2480810"/>
    <lineage>
        <taxon>Bacteria</taxon>
        <taxon>Pseudomonadati</taxon>
        <taxon>Pseudomonadota</taxon>
        <taxon>Gammaproteobacteria</taxon>
        <taxon>Lysobacterales</taxon>
        <taxon>Lysobacteraceae</taxon>
        <taxon>Pseudoxanthomonas</taxon>
    </lineage>
</organism>
<keyword evidence="1" id="KW-0812">Transmembrane</keyword>
<feature type="transmembrane region" description="Helical" evidence="1">
    <location>
        <begin position="189"/>
        <end position="207"/>
    </location>
</feature>
<dbReference type="RefSeq" id="WP_130551520.1">
    <property type="nucleotide sequence ID" value="NZ_SHMC01000003.1"/>
</dbReference>
<sequence length="213" mass="23384">MNDQTTPAPRSLRWRLPLIAALAAAVAVLALVPGLLPTLSPDGRQTLLGMAAGMGTALAVLLLVLLIPGARRTYFLLLEAREQGACADRRVRWFNGIALALYVLLVLLARWGVPQTASPVQVLVLGALPLLAMGLFVAATLLRLRQLDELMRKLEVESWALAALLVSQGYFVAWVLMRLGLIRIDAGNALLWLGVWLMLVQVVVYTWQLRKYL</sequence>
<evidence type="ECO:0000256" key="1">
    <source>
        <dbReference type="SAM" id="Phobius"/>
    </source>
</evidence>
<feature type="transmembrane region" description="Helical" evidence="1">
    <location>
        <begin position="156"/>
        <end position="177"/>
    </location>
</feature>
<keyword evidence="1" id="KW-0472">Membrane</keyword>
<evidence type="ECO:0000313" key="2">
    <source>
        <dbReference type="EMBL" id="TAA25908.1"/>
    </source>
</evidence>
<dbReference type="AlphaFoldDB" id="A0A4Q8LB45"/>
<proteinExistence type="predicted"/>
<evidence type="ECO:0000313" key="3">
    <source>
        <dbReference type="Proteomes" id="UP000292627"/>
    </source>
</evidence>
<feature type="transmembrane region" description="Helical" evidence="1">
    <location>
        <begin position="91"/>
        <end position="111"/>
    </location>
</feature>
<dbReference type="Proteomes" id="UP000292627">
    <property type="component" value="Unassembled WGS sequence"/>
</dbReference>
<feature type="transmembrane region" description="Helical" evidence="1">
    <location>
        <begin position="123"/>
        <end position="144"/>
    </location>
</feature>
<name>A0A4Q8LB45_9GAMM</name>